<dbReference type="GeneID" id="97140671"/>
<reference evidence="3 4" key="1">
    <citation type="submission" date="2016-10" db="EMBL/GenBank/DDBJ databases">
        <authorList>
            <person name="de Groot N.N."/>
        </authorList>
    </citation>
    <scope>NUCLEOTIDE SEQUENCE [LARGE SCALE GENOMIC DNA]</scope>
    <source>
        <strain evidence="3 4">L 420-91</strain>
    </source>
</reference>
<keyword evidence="1" id="KW-0732">Signal</keyword>
<name>A0A1G7WZ62_ANETH</name>
<dbReference type="OrthoDB" id="2679409at2"/>
<proteinExistence type="predicted"/>
<dbReference type="AlphaFoldDB" id="A0A1G7WZ62"/>
<accession>A0A1G7WZ62</accession>
<evidence type="ECO:0000313" key="5">
    <source>
        <dbReference type="Proteomes" id="UP000826616"/>
    </source>
</evidence>
<feature type="signal peptide" evidence="1">
    <location>
        <begin position="1"/>
        <end position="19"/>
    </location>
</feature>
<dbReference type="Proteomes" id="UP000198956">
    <property type="component" value="Unassembled WGS sequence"/>
</dbReference>
<dbReference type="Proteomes" id="UP000826616">
    <property type="component" value="Chromosome"/>
</dbReference>
<evidence type="ECO:0000313" key="4">
    <source>
        <dbReference type="Proteomes" id="UP000198956"/>
    </source>
</evidence>
<protein>
    <recommendedName>
        <fullName evidence="6">YtkA-like</fullName>
    </recommendedName>
</protein>
<dbReference type="PROSITE" id="PS51257">
    <property type="entry name" value="PROKAR_LIPOPROTEIN"/>
    <property type="match status" value="1"/>
</dbReference>
<dbReference type="EMBL" id="CP080764">
    <property type="protein sequence ID" value="QYY43556.1"/>
    <property type="molecule type" value="Genomic_DNA"/>
</dbReference>
<evidence type="ECO:0008006" key="6">
    <source>
        <dbReference type="Google" id="ProtNLM"/>
    </source>
</evidence>
<evidence type="ECO:0000313" key="2">
    <source>
        <dbReference type="EMBL" id="QYY43556.1"/>
    </source>
</evidence>
<evidence type="ECO:0000256" key="1">
    <source>
        <dbReference type="SAM" id="SignalP"/>
    </source>
</evidence>
<feature type="chain" id="PRO_5038980595" description="YtkA-like" evidence="1">
    <location>
        <begin position="20"/>
        <end position="131"/>
    </location>
</feature>
<evidence type="ECO:0000313" key="3">
    <source>
        <dbReference type="EMBL" id="SDG77196.1"/>
    </source>
</evidence>
<dbReference type="RefSeq" id="WP_091259832.1">
    <property type="nucleotide sequence ID" value="NZ_CP080764.1"/>
</dbReference>
<reference evidence="2 5" key="2">
    <citation type="submission" date="2021-08" db="EMBL/GenBank/DDBJ databases">
        <title>Complete genome sequence of the strain Aneurinibacillus thermoaerophilus CCM 8960.</title>
        <authorList>
            <person name="Musilova J."/>
            <person name="Kourilova X."/>
            <person name="Pernicova I."/>
            <person name="Bezdicek M."/>
            <person name="Lengerova M."/>
            <person name="Obruca S."/>
            <person name="Sedlar K."/>
        </authorList>
    </citation>
    <scope>NUCLEOTIDE SEQUENCE [LARGE SCALE GENOMIC DNA]</scope>
    <source>
        <strain evidence="2 5">CCM 8960</strain>
    </source>
</reference>
<keyword evidence="5" id="KW-1185">Reference proteome</keyword>
<organism evidence="3 4">
    <name type="scientific">Aneurinibacillus thermoaerophilus</name>
    <dbReference type="NCBI Taxonomy" id="143495"/>
    <lineage>
        <taxon>Bacteria</taxon>
        <taxon>Bacillati</taxon>
        <taxon>Bacillota</taxon>
        <taxon>Bacilli</taxon>
        <taxon>Bacillales</taxon>
        <taxon>Paenibacillaceae</taxon>
        <taxon>Aneurinibacillus group</taxon>
        <taxon>Aneurinibacillus</taxon>
    </lineage>
</organism>
<gene>
    <name evidence="2" type="ORF">K3F53_04760</name>
    <name evidence="3" type="ORF">SAMN04489735_1002240</name>
</gene>
<sequence length="131" mass="15068">MAKRLTHLLVFLLCCFMLAGCTEYGTKTVESITDKEIKATYETYNKTITRKVPSIPDTVLAIQLHELQFKKGRVTITVTDPGGKTVFEKTFEPGTYQDGYSVHFEKEGEYEIRFAFEHVENGKHHITWETD</sequence>
<dbReference type="EMBL" id="FNDE01000002">
    <property type="protein sequence ID" value="SDG77196.1"/>
    <property type="molecule type" value="Genomic_DNA"/>
</dbReference>